<dbReference type="RefSeq" id="WP_306763364.1">
    <property type="nucleotide sequence ID" value="NZ_CP118224.1"/>
</dbReference>
<dbReference type="Pfam" id="PF11197">
    <property type="entry name" value="DUF2835"/>
    <property type="match status" value="1"/>
</dbReference>
<dbReference type="InterPro" id="IPR021363">
    <property type="entry name" value="DUF2835"/>
</dbReference>
<accession>A0AA50QDB5</accession>
<organism evidence="1 2">
    <name type="scientific">Oceanimonas pelagia</name>
    <dbReference type="NCBI Taxonomy" id="3028314"/>
    <lineage>
        <taxon>Bacteria</taxon>
        <taxon>Pseudomonadati</taxon>
        <taxon>Pseudomonadota</taxon>
        <taxon>Gammaproteobacteria</taxon>
        <taxon>Aeromonadales</taxon>
        <taxon>Aeromonadaceae</taxon>
        <taxon>Oceanimonas</taxon>
    </lineage>
</organism>
<dbReference type="Proteomes" id="UP001223802">
    <property type="component" value="Chromosome"/>
</dbReference>
<reference evidence="1 2" key="1">
    <citation type="submission" date="2023-02" db="EMBL/GenBank/DDBJ databases">
        <title>Complete genome sequence of a novel bacterium Oceanimonas sp. NTOU-MSR1 isolated from marine coast sediment.</title>
        <authorList>
            <person name="Yang H.-T."/>
            <person name="Chen Y.-L."/>
            <person name="Ho Y.-N."/>
        </authorList>
    </citation>
    <scope>NUCLEOTIDE SEQUENCE [LARGE SCALE GENOMIC DNA]</scope>
    <source>
        <strain evidence="1 2">NTOU-MSR1</strain>
    </source>
</reference>
<evidence type="ECO:0000313" key="1">
    <source>
        <dbReference type="EMBL" id="WMC12127.1"/>
    </source>
</evidence>
<keyword evidence="2" id="KW-1185">Reference proteome</keyword>
<proteinExistence type="predicted"/>
<sequence>MRRLRFRLAISASELQRYYTGRVSALTVMTEQGLRLQLPLHHFRRFVGHGGLNGRFEVVLNESNALQQLQRVEG</sequence>
<gene>
    <name evidence="1" type="ORF">PU634_07110</name>
</gene>
<dbReference type="EMBL" id="CP118224">
    <property type="protein sequence ID" value="WMC12127.1"/>
    <property type="molecule type" value="Genomic_DNA"/>
</dbReference>
<dbReference type="AlphaFoldDB" id="A0AA50QDB5"/>
<dbReference type="KEGG" id="ope:PU634_07110"/>
<name>A0AA50QDB5_9GAMM</name>
<protein>
    <submittedName>
        <fullName evidence="1">DUF2835 family protein</fullName>
    </submittedName>
</protein>
<evidence type="ECO:0000313" key="2">
    <source>
        <dbReference type="Proteomes" id="UP001223802"/>
    </source>
</evidence>